<feature type="compositionally biased region" description="Low complexity" evidence="1">
    <location>
        <begin position="17"/>
        <end position="36"/>
    </location>
</feature>
<keyword evidence="3" id="KW-1185">Reference proteome</keyword>
<feature type="region of interest" description="Disordered" evidence="1">
    <location>
        <begin position="1"/>
        <end position="43"/>
    </location>
</feature>
<dbReference type="Proteomes" id="UP000225277">
    <property type="component" value="Unassembled WGS sequence"/>
</dbReference>
<name>A0A2D3VPJ4_9PEZI</name>
<organism evidence="2 3">
    <name type="scientific">Ramularia collo-cygni</name>
    <dbReference type="NCBI Taxonomy" id="112498"/>
    <lineage>
        <taxon>Eukaryota</taxon>
        <taxon>Fungi</taxon>
        <taxon>Dikarya</taxon>
        <taxon>Ascomycota</taxon>
        <taxon>Pezizomycotina</taxon>
        <taxon>Dothideomycetes</taxon>
        <taxon>Dothideomycetidae</taxon>
        <taxon>Mycosphaerellales</taxon>
        <taxon>Mycosphaerellaceae</taxon>
        <taxon>Ramularia</taxon>
    </lineage>
</organism>
<dbReference type="AlphaFoldDB" id="A0A2D3VPJ4"/>
<gene>
    <name evidence="2" type="ORF">RCC_10762</name>
</gene>
<sequence>MSYASTSNQHRTPPTSPTGSFTSRPVAMTLSSSCSSSRRESFNSAMTTADPYSTCGYSMWATSTSGKPSAYVSDEDLFGNDDEAYLSEPPPPPRSAEVWMARPLLPPVVQYKPNACSTQAKKKRHSNSDGSTTKS</sequence>
<protein>
    <submittedName>
        <fullName evidence="2">Uncharacterized protein</fullName>
    </submittedName>
</protein>
<accession>A0A2D3VPJ4</accession>
<dbReference type="GeneID" id="35605801"/>
<feature type="compositionally biased region" description="Polar residues" evidence="1">
    <location>
        <begin position="1"/>
        <end position="11"/>
    </location>
</feature>
<evidence type="ECO:0000313" key="3">
    <source>
        <dbReference type="Proteomes" id="UP000225277"/>
    </source>
</evidence>
<evidence type="ECO:0000313" key="2">
    <source>
        <dbReference type="EMBL" id="CZT25034.1"/>
    </source>
</evidence>
<evidence type="ECO:0000256" key="1">
    <source>
        <dbReference type="SAM" id="MobiDB-lite"/>
    </source>
</evidence>
<dbReference type="RefSeq" id="XP_023631757.1">
    <property type="nucleotide sequence ID" value="XM_023775989.1"/>
</dbReference>
<proteinExistence type="predicted"/>
<feature type="region of interest" description="Disordered" evidence="1">
    <location>
        <begin position="63"/>
        <end position="97"/>
    </location>
</feature>
<feature type="compositionally biased region" description="Acidic residues" evidence="1">
    <location>
        <begin position="73"/>
        <end position="85"/>
    </location>
</feature>
<reference evidence="2 3" key="1">
    <citation type="submission" date="2016-03" db="EMBL/GenBank/DDBJ databases">
        <authorList>
            <person name="Ploux O."/>
        </authorList>
    </citation>
    <scope>NUCLEOTIDE SEQUENCE [LARGE SCALE GENOMIC DNA]</scope>
    <source>
        <strain evidence="2 3">URUG2</strain>
    </source>
</reference>
<dbReference type="EMBL" id="FJUY01000024">
    <property type="protein sequence ID" value="CZT25034.1"/>
    <property type="molecule type" value="Genomic_DNA"/>
</dbReference>
<dbReference type="OrthoDB" id="5294241at2759"/>
<feature type="region of interest" description="Disordered" evidence="1">
    <location>
        <begin position="113"/>
        <end position="135"/>
    </location>
</feature>